<dbReference type="PANTHER" id="PTHR13439">
    <property type="entry name" value="CT120 PROTEIN"/>
    <property type="match status" value="1"/>
</dbReference>
<dbReference type="PROSITE" id="PS50922">
    <property type="entry name" value="TLC"/>
    <property type="match status" value="1"/>
</dbReference>
<dbReference type="InterPro" id="IPR050846">
    <property type="entry name" value="TLCD"/>
</dbReference>
<feature type="transmembrane region" description="Helical" evidence="6">
    <location>
        <begin position="235"/>
        <end position="256"/>
    </location>
</feature>
<evidence type="ECO:0000259" key="7">
    <source>
        <dbReference type="PROSITE" id="PS50922"/>
    </source>
</evidence>
<dbReference type="PANTHER" id="PTHR13439:SF0">
    <property type="entry name" value="TOPOISOMERASE I DAMAGE AFFECTED PROTEIN 4"/>
    <property type="match status" value="1"/>
</dbReference>
<dbReference type="InterPro" id="IPR006634">
    <property type="entry name" value="TLC-dom"/>
</dbReference>
<evidence type="ECO:0000256" key="2">
    <source>
        <dbReference type="ARBA" id="ARBA00022692"/>
    </source>
</evidence>
<protein>
    <submittedName>
        <fullName evidence="8">DUF887-domain-containing protein</fullName>
    </submittedName>
</protein>
<dbReference type="GO" id="GO:0016020">
    <property type="term" value="C:membrane"/>
    <property type="evidence" value="ECO:0007669"/>
    <property type="project" value="UniProtKB-SubCell"/>
</dbReference>
<evidence type="ECO:0000256" key="5">
    <source>
        <dbReference type="PROSITE-ProRule" id="PRU00205"/>
    </source>
</evidence>
<dbReference type="GO" id="GO:0055088">
    <property type="term" value="P:lipid homeostasis"/>
    <property type="evidence" value="ECO:0007669"/>
    <property type="project" value="TreeGrafter"/>
</dbReference>
<dbReference type="RefSeq" id="XP_020062480.1">
    <property type="nucleotide sequence ID" value="XM_020211193.1"/>
</dbReference>
<keyword evidence="3 6" id="KW-1133">Transmembrane helix</keyword>
<evidence type="ECO:0000313" key="9">
    <source>
        <dbReference type="Proteomes" id="UP000094285"/>
    </source>
</evidence>
<name>A0A1E4SD13_9ASCO</name>
<feature type="transmembrane region" description="Helical" evidence="6">
    <location>
        <begin position="164"/>
        <end position="183"/>
    </location>
</feature>
<feature type="transmembrane region" description="Helical" evidence="6">
    <location>
        <begin position="195"/>
        <end position="223"/>
    </location>
</feature>
<dbReference type="EMBL" id="KV453915">
    <property type="protein sequence ID" value="ODV77358.1"/>
    <property type="molecule type" value="Genomic_DNA"/>
</dbReference>
<gene>
    <name evidence="8" type="ORF">CANTADRAFT_7835</name>
</gene>
<sequence>MVFPVFYNDPFLKYRPFPAEETGNNFIDHWHEIAATFLFYTAIQYGSQPFSRYYFGDTYKSLKPKTKINFDIHVVSMVQCFISILLLLPMWNSSLWSESASSSVHGLSPYGSLVAAVTCGYFAWDVYVCLRYYSLFGFGFLFHGVAALYVFCLCLIPFCQPWIPAFLLFELSTPFVNINWFSTRLPAGTFSDRTILINGVLLLITFFSVRLVWGIYAVIQVALDFYRIWGHVSPFLVISILSINVSLDILNVFWFYKMLMIAKKKITGKSKKL</sequence>
<dbReference type="Pfam" id="PF03798">
    <property type="entry name" value="TRAM_LAG1_CLN8"/>
    <property type="match status" value="1"/>
</dbReference>
<evidence type="ECO:0000256" key="4">
    <source>
        <dbReference type="ARBA" id="ARBA00023136"/>
    </source>
</evidence>
<reference evidence="9" key="1">
    <citation type="submission" date="2016-05" db="EMBL/GenBank/DDBJ databases">
        <title>Comparative genomics of biotechnologically important yeasts.</title>
        <authorList>
            <consortium name="DOE Joint Genome Institute"/>
            <person name="Riley R."/>
            <person name="Haridas S."/>
            <person name="Wolfe K.H."/>
            <person name="Lopes M.R."/>
            <person name="Hittinger C.T."/>
            <person name="Goker M."/>
            <person name="Salamov A."/>
            <person name="Wisecaver J."/>
            <person name="Long T.M."/>
            <person name="Aerts A.L."/>
            <person name="Barry K."/>
            <person name="Choi C."/>
            <person name="Clum A."/>
            <person name="Coughlan A.Y."/>
            <person name="Deshpande S."/>
            <person name="Douglass A.P."/>
            <person name="Hanson S.J."/>
            <person name="Klenk H.-P."/>
            <person name="Labutti K."/>
            <person name="Lapidus A."/>
            <person name="Lindquist E."/>
            <person name="Lipzen A."/>
            <person name="Meier-Kolthoff J.P."/>
            <person name="Ohm R.A."/>
            <person name="Otillar R.P."/>
            <person name="Pangilinan J."/>
            <person name="Peng Y."/>
            <person name="Rokas A."/>
            <person name="Rosa C.A."/>
            <person name="Scheuner C."/>
            <person name="Sibirny A.A."/>
            <person name="Slot J.C."/>
            <person name="Stielow J.B."/>
            <person name="Sun H."/>
            <person name="Kurtzman C.P."/>
            <person name="Blackwell M."/>
            <person name="Grigoriev I.V."/>
            <person name="Jeffries T.W."/>
        </authorList>
    </citation>
    <scope>NUCLEOTIDE SEQUENCE [LARGE SCALE GENOMIC DNA]</scope>
    <source>
        <strain evidence="9">NRRL Y-17324</strain>
    </source>
</reference>
<dbReference type="Proteomes" id="UP000094285">
    <property type="component" value="Unassembled WGS sequence"/>
</dbReference>
<evidence type="ECO:0000256" key="1">
    <source>
        <dbReference type="ARBA" id="ARBA00004141"/>
    </source>
</evidence>
<evidence type="ECO:0000313" key="8">
    <source>
        <dbReference type="EMBL" id="ODV77358.1"/>
    </source>
</evidence>
<dbReference type="OrthoDB" id="10266980at2759"/>
<dbReference type="GeneID" id="30985329"/>
<proteinExistence type="predicted"/>
<accession>A0A1E4SD13</accession>
<dbReference type="SMART" id="SM00724">
    <property type="entry name" value="TLC"/>
    <property type="match status" value="1"/>
</dbReference>
<dbReference type="AlphaFoldDB" id="A0A1E4SD13"/>
<keyword evidence="9" id="KW-1185">Reference proteome</keyword>
<feature type="transmembrane region" description="Helical" evidence="6">
    <location>
        <begin position="110"/>
        <end position="128"/>
    </location>
</feature>
<feature type="transmembrane region" description="Helical" evidence="6">
    <location>
        <begin position="135"/>
        <end position="158"/>
    </location>
</feature>
<evidence type="ECO:0000256" key="3">
    <source>
        <dbReference type="ARBA" id="ARBA00022989"/>
    </source>
</evidence>
<feature type="transmembrane region" description="Helical" evidence="6">
    <location>
        <begin position="70"/>
        <end position="90"/>
    </location>
</feature>
<comment type="subcellular location">
    <subcellularLocation>
        <location evidence="1">Membrane</location>
        <topology evidence="1">Multi-pass membrane protein</topology>
    </subcellularLocation>
</comment>
<evidence type="ECO:0000256" key="6">
    <source>
        <dbReference type="SAM" id="Phobius"/>
    </source>
</evidence>
<dbReference type="STRING" id="984487.A0A1E4SD13"/>
<feature type="domain" description="TLC" evidence="7">
    <location>
        <begin position="65"/>
        <end position="267"/>
    </location>
</feature>
<keyword evidence="2 5" id="KW-0812">Transmembrane</keyword>
<organism evidence="8 9">
    <name type="scientific">Suhomyces tanzawaensis NRRL Y-17324</name>
    <dbReference type="NCBI Taxonomy" id="984487"/>
    <lineage>
        <taxon>Eukaryota</taxon>
        <taxon>Fungi</taxon>
        <taxon>Dikarya</taxon>
        <taxon>Ascomycota</taxon>
        <taxon>Saccharomycotina</taxon>
        <taxon>Pichiomycetes</taxon>
        <taxon>Debaryomycetaceae</taxon>
        <taxon>Suhomyces</taxon>
    </lineage>
</organism>
<keyword evidence="4 5" id="KW-0472">Membrane</keyword>
<dbReference type="GO" id="GO:0005783">
    <property type="term" value="C:endoplasmic reticulum"/>
    <property type="evidence" value="ECO:0007669"/>
    <property type="project" value="TreeGrafter"/>
</dbReference>